<dbReference type="InterPro" id="IPR001789">
    <property type="entry name" value="Sig_transdc_resp-reg_receiver"/>
</dbReference>
<dbReference type="SMART" id="SM00086">
    <property type="entry name" value="PAC"/>
    <property type="match status" value="2"/>
</dbReference>
<dbReference type="Gene3D" id="3.40.50.2300">
    <property type="match status" value="2"/>
</dbReference>
<evidence type="ECO:0000256" key="4">
    <source>
        <dbReference type="PROSITE-ProRule" id="PRU00169"/>
    </source>
</evidence>
<feature type="domain" description="Histidine kinase" evidence="5">
    <location>
        <begin position="432"/>
        <end position="656"/>
    </location>
</feature>
<feature type="domain" description="Response regulatory" evidence="6">
    <location>
        <begin position="2"/>
        <end position="119"/>
    </location>
</feature>
<dbReference type="Gene3D" id="3.30.565.10">
    <property type="entry name" value="Histidine kinase-like ATPase, C-terminal domain"/>
    <property type="match status" value="1"/>
</dbReference>
<dbReference type="SUPFAM" id="SSF55874">
    <property type="entry name" value="ATPase domain of HSP90 chaperone/DNA topoisomerase II/histidine kinase"/>
    <property type="match status" value="1"/>
</dbReference>
<sequence>MRIVIVEDRSEDRMLLKRIIEQHGHKVFEARDGRVALNLIREEKPDLVISDLLMPELDGFGLLRELHKSGHLQDVPFVVYSSIYTDNKERELAYSLGASKFLVKPLSPDDLWKNIEQVLPTLTQNKATPRLPVSEEEQLLREYSMVVASKLEAKVQELEETQKVLAAKERQYKCLFSSMDDVILLLNDKWQVLDANQPALRNQLGLELEDIVGHDLCSFFRDGMEYEDLHDKICKSGSLFEEGFEVQTHFVRKDKTVLICHISLSRFVNEQDEAIGVIAVIRDVTEKVESEAKLRQAQQEWEKTFDPIDDIVTLQGADMRINRINAAGLKMFQQDLKNIVGLNCYELFRETNEPCPDCPVTENLNDFVAHTFEVFHEKLQKTFLVSATPIFNESGGVTGIAHFAKDITERISLEKQLRQTQKLEAIGTLAGGIAHDFNNILSAIFGYTQLLQMELGPDPQMQSDVEQILKASNRAKDLVQQILTFSRSGEQKREPLRVQSIVEEALKLLRASIPSNIEIRQQLDEECPEIVGDATQIHQVIMNLCTNAYHAMMDREGVLSVHLSQKRMDCLDFPEWPEAKSGSYLELEVRDTGSGIESKHLVRIFEPYFTTKETGKGTGLGLSVVHGIVKSHGGHIYVYSEPGEGTLFRVYLPVCEKSADEKIDMNARQPVPHGHERILVVDDEEFLTKVQQRGLESLGYAVTAFTSSVDALDAFRSKPEGYDLIITDMTMPGLNGLELAKQILMVRKDMPVIMCSGFSDLINDKRLKEAGIRFFMMKPMDREVLGRKVREVLDLEK</sequence>
<dbReference type="Proteomes" id="UP000614424">
    <property type="component" value="Unassembled WGS sequence"/>
</dbReference>
<evidence type="ECO:0000313" key="9">
    <source>
        <dbReference type="Proteomes" id="UP000614424"/>
    </source>
</evidence>
<dbReference type="CDD" id="cd00130">
    <property type="entry name" value="PAS"/>
    <property type="match status" value="2"/>
</dbReference>
<proteinExistence type="predicted"/>
<dbReference type="EC" id="2.7.13.3" evidence="2"/>
<dbReference type="PRINTS" id="PR00344">
    <property type="entry name" value="BCTRLSENSOR"/>
</dbReference>
<dbReference type="AlphaFoldDB" id="A0A8J6TG85"/>
<organism evidence="8 9">
    <name type="scientific">Candidatus Desulfobia pelagia</name>
    <dbReference type="NCBI Taxonomy" id="2841692"/>
    <lineage>
        <taxon>Bacteria</taxon>
        <taxon>Pseudomonadati</taxon>
        <taxon>Thermodesulfobacteriota</taxon>
        <taxon>Desulfobulbia</taxon>
        <taxon>Desulfobulbales</taxon>
        <taxon>Desulfobulbaceae</taxon>
        <taxon>Candidatus Desulfobia</taxon>
    </lineage>
</organism>
<dbReference type="InterPro" id="IPR005467">
    <property type="entry name" value="His_kinase_dom"/>
</dbReference>
<dbReference type="SMART" id="SM00388">
    <property type="entry name" value="HisKA"/>
    <property type="match status" value="1"/>
</dbReference>
<dbReference type="InterPro" id="IPR004358">
    <property type="entry name" value="Sig_transdc_His_kin-like_C"/>
</dbReference>
<feature type="domain" description="PAC" evidence="7">
    <location>
        <begin position="244"/>
        <end position="296"/>
    </location>
</feature>
<dbReference type="GO" id="GO:0000155">
    <property type="term" value="F:phosphorelay sensor kinase activity"/>
    <property type="evidence" value="ECO:0007669"/>
    <property type="project" value="InterPro"/>
</dbReference>
<dbReference type="SMART" id="SM00091">
    <property type="entry name" value="PAS"/>
    <property type="match status" value="2"/>
</dbReference>
<dbReference type="InterPro" id="IPR000014">
    <property type="entry name" value="PAS"/>
</dbReference>
<dbReference type="InterPro" id="IPR011006">
    <property type="entry name" value="CheY-like_superfamily"/>
</dbReference>
<feature type="modified residue" description="4-aspartylphosphate" evidence="4">
    <location>
        <position position="728"/>
    </location>
</feature>
<feature type="domain" description="PAC" evidence="7">
    <location>
        <begin position="368"/>
        <end position="419"/>
    </location>
</feature>
<dbReference type="InterPro" id="IPR000700">
    <property type="entry name" value="PAS-assoc_C"/>
</dbReference>
<dbReference type="EMBL" id="JACNJZ010000125">
    <property type="protein sequence ID" value="MBC8318050.1"/>
    <property type="molecule type" value="Genomic_DNA"/>
</dbReference>
<dbReference type="InterPro" id="IPR001610">
    <property type="entry name" value="PAC"/>
</dbReference>
<dbReference type="PANTHER" id="PTHR43065:SF42">
    <property type="entry name" value="TWO-COMPONENT SENSOR PPRA"/>
    <property type="match status" value="1"/>
</dbReference>
<dbReference type="Pfam" id="PF13426">
    <property type="entry name" value="PAS_9"/>
    <property type="match status" value="1"/>
</dbReference>
<dbReference type="SMART" id="SM00448">
    <property type="entry name" value="REC"/>
    <property type="match status" value="2"/>
</dbReference>
<dbReference type="Pfam" id="PF00072">
    <property type="entry name" value="Response_reg"/>
    <property type="match status" value="2"/>
</dbReference>
<dbReference type="Pfam" id="PF08448">
    <property type="entry name" value="PAS_4"/>
    <property type="match status" value="1"/>
</dbReference>
<dbReference type="InterPro" id="IPR013656">
    <property type="entry name" value="PAS_4"/>
</dbReference>
<dbReference type="Gene3D" id="3.30.450.20">
    <property type="entry name" value="PAS domain"/>
    <property type="match status" value="2"/>
</dbReference>
<protein>
    <recommendedName>
        <fullName evidence="2">histidine kinase</fullName>
        <ecNumber evidence="2">2.7.13.3</ecNumber>
    </recommendedName>
</protein>
<evidence type="ECO:0000256" key="1">
    <source>
        <dbReference type="ARBA" id="ARBA00000085"/>
    </source>
</evidence>
<reference evidence="8 9" key="1">
    <citation type="submission" date="2020-08" db="EMBL/GenBank/DDBJ databases">
        <title>Bridging the membrane lipid divide: bacteria of the FCB group superphylum have the potential to synthesize archaeal ether lipids.</title>
        <authorList>
            <person name="Villanueva L."/>
            <person name="Von Meijenfeldt F.A.B."/>
            <person name="Westbye A.B."/>
            <person name="Yadav S."/>
            <person name="Hopmans E.C."/>
            <person name="Dutilh B.E."/>
            <person name="Sinninghe Damste J.S."/>
        </authorList>
    </citation>
    <scope>NUCLEOTIDE SEQUENCE [LARGE SCALE GENOMIC DNA]</scope>
    <source>
        <strain evidence="8">NIOZ-UU47</strain>
    </source>
</reference>
<dbReference type="PROSITE" id="PS50109">
    <property type="entry name" value="HIS_KIN"/>
    <property type="match status" value="1"/>
</dbReference>
<dbReference type="NCBIfam" id="TIGR00229">
    <property type="entry name" value="sensory_box"/>
    <property type="match status" value="1"/>
</dbReference>
<dbReference type="CDD" id="cd17546">
    <property type="entry name" value="REC_hyHK_CKI1_RcsC-like"/>
    <property type="match status" value="1"/>
</dbReference>
<dbReference type="SMART" id="SM00387">
    <property type="entry name" value="HATPase_c"/>
    <property type="match status" value="1"/>
</dbReference>
<evidence type="ECO:0000256" key="2">
    <source>
        <dbReference type="ARBA" id="ARBA00012438"/>
    </source>
</evidence>
<keyword evidence="3 4" id="KW-0597">Phosphoprotein</keyword>
<dbReference type="SUPFAM" id="SSF52172">
    <property type="entry name" value="CheY-like"/>
    <property type="match status" value="2"/>
</dbReference>
<evidence type="ECO:0000313" key="8">
    <source>
        <dbReference type="EMBL" id="MBC8318050.1"/>
    </source>
</evidence>
<gene>
    <name evidence="8" type="ORF">H8E41_09090</name>
</gene>
<feature type="domain" description="Response regulatory" evidence="6">
    <location>
        <begin position="677"/>
        <end position="793"/>
    </location>
</feature>
<evidence type="ECO:0000256" key="3">
    <source>
        <dbReference type="ARBA" id="ARBA00022553"/>
    </source>
</evidence>
<dbReference type="InterPro" id="IPR036890">
    <property type="entry name" value="HATPase_C_sf"/>
</dbReference>
<dbReference type="PANTHER" id="PTHR43065">
    <property type="entry name" value="SENSOR HISTIDINE KINASE"/>
    <property type="match status" value="1"/>
</dbReference>
<dbReference type="InterPro" id="IPR003594">
    <property type="entry name" value="HATPase_dom"/>
</dbReference>
<dbReference type="Pfam" id="PF00512">
    <property type="entry name" value="HisKA"/>
    <property type="match status" value="1"/>
</dbReference>
<dbReference type="InterPro" id="IPR035965">
    <property type="entry name" value="PAS-like_dom_sf"/>
</dbReference>
<dbReference type="SUPFAM" id="SSF47384">
    <property type="entry name" value="Homodimeric domain of signal transducing histidine kinase"/>
    <property type="match status" value="1"/>
</dbReference>
<feature type="modified residue" description="4-aspartylphosphate" evidence="4">
    <location>
        <position position="51"/>
    </location>
</feature>
<dbReference type="Pfam" id="PF02518">
    <property type="entry name" value="HATPase_c"/>
    <property type="match status" value="1"/>
</dbReference>
<dbReference type="PROSITE" id="PS50110">
    <property type="entry name" value="RESPONSE_REGULATORY"/>
    <property type="match status" value="2"/>
</dbReference>
<accession>A0A8J6TG85</accession>
<dbReference type="CDD" id="cd00156">
    <property type="entry name" value="REC"/>
    <property type="match status" value="1"/>
</dbReference>
<evidence type="ECO:0000259" key="5">
    <source>
        <dbReference type="PROSITE" id="PS50109"/>
    </source>
</evidence>
<dbReference type="CDD" id="cd00082">
    <property type="entry name" value="HisKA"/>
    <property type="match status" value="1"/>
</dbReference>
<evidence type="ECO:0000259" key="7">
    <source>
        <dbReference type="PROSITE" id="PS50113"/>
    </source>
</evidence>
<dbReference type="Gene3D" id="1.10.287.130">
    <property type="match status" value="1"/>
</dbReference>
<dbReference type="InterPro" id="IPR003661">
    <property type="entry name" value="HisK_dim/P_dom"/>
</dbReference>
<dbReference type="SUPFAM" id="SSF55785">
    <property type="entry name" value="PYP-like sensor domain (PAS domain)"/>
    <property type="match status" value="2"/>
</dbReference>
<evidence type="ECO:0000259" key="6">
    <source>
        <dbReference type="PROSITE" id="PS50110"/>
    </source>
</evidence>
<comment type="caution">
    <text evidence="8">The sequence shown here is derived from an EMBL/GenBank/DDBJ whole genome shotgun (WGS) entry which is preliminary data.</text>
</comment>
<name>A0A8J6TG85_9BACT</name>
<comment type="catalytic activity">
    <reaction evidence="1">
        <text>ATP + protein L-histidine = ADP + protein N-phospho-L-histidine.</text>
        <dbReference type="EC" id="2.7.13.3"/>
    </reaction>
</comment>
<dbReference type="InterPro" id="IPR036097">
    <property type="entry name" value="HisK_dim/P_sf"/>
</dbReference>
<dbReference type="PROSITE" id="PS50113">
    <property type="entry name" value="PAC"/>
    <property type="match status" value="2"/>
</dbReference>